<evidence type="ECO:0008006" key="3">
    <source>
        <dbReference type="Google" id="ProtNLM"/>
    </source>
</evidence>
<dbReference type="PANTHER" id="PTHR21503">
    <property type="entry name" value="F-BOX-CONTAINING HYPOTHETICAL PROTEIN C.ELEGANS"/>
    <property type="match status" value="1"/>
</dbReference>
<accession>A0A2G5S8H7</accession>
<proteinExistence type="predicted"/>
<protein>
    <recommendedName>
        <fullName evidence="3">F-box domain-containing protein</fullName>
    </recommendedName>
</protein>
<dbReference type="Proteomes" id="UP000230233">
    <property type="component" value="Unassembled WGS sequence"/>
</dbReference>
<evidence type="ECO:0000313" key="2">
    <source>
        <dbReference type="Proteomes" id="UP000230233"/>
    </source>
</evidence>
<gene>
    <name evidence="1" type="ORF">B9Z55_029112</name>
</gene>
<dbReference type="AlphaFoldDB" id="A0A2G5S8H7"/>
<evidence type="ECO:0000313" key="1">
    <source>
        <dbReference type="EMBL" id="PIC11388.1"/>
    </source>
</evidence>
<comment type="caution">
    <text evidence="1">The sequence shown here is derived from an EMBL/GenBank/DDBJ whole genome shotgun (WGS) entry which is preliminary data.</text>
</comment>
<dbReference type="EMBL" id="PDUG01000101">
    <property type="protein sequence ID" value="PIC11388.1"/>
    <property type="molecule type" value="Genomic_DNA"/>
</dbReference>
<dbReference type="PANTHER" id="PTHR21503:SF8">
    <property type="entry name" value="F-BOX ASSOCIATED DOMAIN-CONTAINING PROTEIN-RELATED"/>
    <property type="match status" value="1"/>
</dbReference>
<sequence length="336" mass="39497">MPICLPQLPAVVRDEVLQEMDLLDKLYLSFCSKRCLNQLKSIKDRNSIQARLYFGEKYRIGVQEEQIVMDFPKNMNWDNEYQKMTINGMEMWMKKDTGALTVMGNFRSPETPFLAFLGYLEEFCQFPRHCVALDLDRMSGYSILLNNLPFTKVKECFIYSMKEKSLPYEQLNQLMTRLDVSEEVTFMLPNDKEFKLDNSVRFRLNGCLDFKHSVCLSPETFLNSSECSKIKISGADFKPEVYEQFVSNWYHSNNQSLDYVNSWDKPRQEVSNFDKFHPMPWDPQRRSGFYYDDEGDTIDCSAGLDIIRSDGMMATIIDTLRSFHFYVWKHPFPSSQ</sequence>
<keyword evidence="2" id="KW-1185">Reference proteome</keyword>
<name>A0A2G5S8H7_9PELO</name>
<reference evidence="2" key="1">
    <citation type="submission" date="2017-10" db="EMBL/GenBank/DDBJ databases">
        <title>Rapid genome shrinkage in a self-fertile nematode reveals novel sperm competition proteins.</title>
        <authorList>
            <person name="Yin D."/>
            <person name="Schwarz E.M."/>
            <person name="Thomas C.G."/>
            <person name="Felde R.L."/>
            <person name="Korf I.F."/>
            <person name="Cutter A.D."/>
            <person name="Schartner C.M."/>
            <person name="Ralston E.J."/>
            <person name="Meyer B.J."/>
            <person name="Haag E.S."/>
        </authorList>
    </citation>
    <scope>NUCLEOTIDE SEQUENCE [LARGE SCALE GENOMIC DNA]</scope>
    <source>
        <strain evidence="2">JU1422</strain>
    </source>
</reference>
<organism evidence="1 2">
    <name type="scientific">Caenorhabditis nigoni</name>
    <dbReference type="NCBI Taxonomy" id="1611254"/>
    <lineage>
        <taxon>Eukaryota</taxon>
        <taxon>Metazoa</taxon>
        <taxon>Ecdysozoa</taxon>
        <taxon>Nematoda</taxon>
        <taxon>Chromadorea</taxon>
        <taxon>Rhabditida</taxon>
        <taxon>Rhabditina</taxon>
        <taxon>Rhabditomorpha</taxon>
        <taxon>Rhabditoidea</taxon>
        <taxon>Rhabditidae</taxon>
        <taxon>Peloderinae</taxon>
        <taxon>Caenorhabditis</taxon>
    </lineage>
</organism>